<dbReference type="Pfam" id="PF13472">
    <property type="entry name" value="Lipase_GDSL_2"/>
    <property type="match status" value="1"/>
</dbReference>
<evidence type="ECO:0000313" key="3">
    <source>
        <dbReference type="Proteomes" id="UP000267585"/>
    </source>
</evidence>
<gene>
    <name evidence="2" type="ORF">EHW67_06565</name>
</gene>
<dbReference type="CDD" id="cd00229">
    <property type="entry name" value="SGNH_hydrolase"/>
    <property type="match status" value="1"/>
</dbReference>
<dbReference type="InterPro" id="IPR036514">
    <property type="entry name" value="SGNH_hydro_sf"/>
</dbReference>
<evidence type="ECO:0000259" key="1">
    <source>
        <dbReference type="Pfam" id="PF13472"/>
    </source>
</evidence>
<dbReference type="Gene3D" id="3.40.50.1110">
    <property type="entry name" value="SGNH hydrolase"/>
    <property type="match status" value="1"/>
</dbReference>
<dbReference type="PANTHER" id="PTHR30383:SF26">
    <property type="entry name" value="SGNH HYDROLASE-TYPE ESTERASE DOMAIN-CONTAINING PROTEIN"/>
    <property type="match status" value="1"/>
</dbReference>
<evidence type="ECO:0000313" key="2">
    <source>
        <dbReference type="EMBL" id="RTE54821.1"/>
    </source>
</evidence>
<name>A0A430K6Z8_9FLAO</name>
<dbReference type="Proteomes" id="UP000267585">
    <property type="component" value="Unassembled WGS sequence"/>
</dbReference>
<reference evidence="2 3" key="1">
    <citation type="submission" date="2018-11" db="EMBL/GenBank/DDBJ databases">
        <title>Arenibacter aquaticus sp.nov., a marine bacterium isolated from surface seawater in the South China Sea.</title>
        <authorList>
            <person name="Guo J."/>
            <person name="Sun J."/>
        </authorList>
    </citation>
    <scope>NUCLEOTIDE SEQUENCE [LARGE SCALE GENOMIC DNA]</scope>
    <source>
        <strain evidence="2 3">GUO666</strain>
    </source>
</reference>
<protein>
    <submittedName>
        <fullName evidence="2">SGNH/GDSL hydrolase family protein</fullName>
    </submittedName>
</protein>
<proteinExistence type="predicted"/>
<comment type="caution">
    <text evidence="2">The sequence shown here is derived from an EMBL/GenBank/DDBJ whole genome shotgun (WGS) entry which is preliminary data.</text>
</comment>
<feature type="domain" description="SGNH hydrolase-type esterase" evidence="1">
    <location>
        <begin position="29"/>
        <end position="202"/>
    </location>
</feature>
<dbReference type="SUPFAM" id="SSF52266">
    <property type="entry name" value="SGNH hydrolase"/>
    <property type="match status" value="1"/>
</dbReference>
<dbReference type="EMBL" id="RQPJ01000002">
    <property type="protein sequence ID" value="RTE54821.1"/>
    <property type="molecule type" value="Genomic_DNA"/>
</dbReference>
<dbReference type="GO" id="GO:0004622">
    <property type="term" value="F:phosphatidylcholine lysophospholipase activity"/>
    <property type="evidence" value="ECO:0007669"/>
    <property type="project" value="TreeGrafter"/>
</dbReference>
<organism evidence="2 3">
    <name type="scientific">Arenibacter aquaticus</name>
    <dbReference type="NCBI Taxonomy" id="2489054"/>
    <lineage>
        <taxon>Bacteria</taxon>
        <taxon>Pseudomonadati</taxon>
        <taxon>Bacteroidota</taxon>
        <taxon>Flavobacteriia</taxon>
        <taxon>Flavobacteriales</taxon>
        <taxon>Flavobacteriaceae</taxon>
        <taxon>Arenibacter</taxon>
    </lineage>
</organism>
<keyword evidence="3" id="KW-1185">Reference proteome</keyword>
<sequence length="219" mass="24881">MKRKFYFLLAISIILCTGYKPKEPKILIIGDSISIGYFPKVKEALASKAIVKHNPGNAQHTGTGIKKIKDWIGEEDWDIIQINWGLWDLCYRHADSKIYGNRDKVNGTITYDLETYTKNLEELVNTIKANTAAKIVFVTTTYVPKKEAGRFTKDVPKYNAAAKLVMKKNGVLVNDIYKKSKTIHKKHGIGDDDVHYTKKGYEELSKLIVPTLNKTMEDL</sequence>
<keyword evidence="2" id="KW-0378">Hydrolase</keyword>
<dbReference type="OrthoDB" id="978055at2"/>
<dbReference type="PANTHER" id="PTHR30383">
    <property type="entry name" value="THIOESTERASE 1/PROTEASE 1/LYSOPHOSPHOLIPASE L1"/>
    <property type="match status" value="1"/>
</dbReference>
<accession>A0A430K6Z8</accession>
<dbReference type="AlphaFoldDB" id="A0A430K6Z8"/>
<dbReference type="InterPro" id="IPR013830">
    <property type="entry name" value="SGNH_hydro"/>
</dbReference>
<dbReference type="RefSeq" id="WP_126161553.1">
    <property type="nucleotide sequence ID" value="NZ_RQPJ01000002.1"/>
</dbReference>
<dbReference type="InterPro" id="IPR051532">
    <property type="entry name" value="Ester_Hydrolysis_Enzymes"/>
</dbReference>